<evidence type="ECO:0000256" key="5">
    <source>
        <dbReference type="ARBA" id="ARBA00022927"/>
    </source>
</evidence>
<evidence type="ECO:0000256" key="2">
    <source>
        <dbReference type="ARBA" id="ARBA00011056"/>
    </source>
</evidence>
<dbReference type="InterPro" id="IPR038506">
    <property type="entry name" value="GLE1-like_sf"/>
</dbReference>
<comment type="similarity">
    <text evidence="2">Belongs to the GLE1 family.</text>
</comment>
<evidence type="ECO:0000256" key="3">
    <source>
        <dbReference type="ARBA" id="ARBA00022448"/>
    </source>
</evidence>
<keyword evidence="3" id="KW-0813">Transport</keyword>
<comment type="subcellular location">
    <subcellularLocation>
        <location evidence="1">Nucleus</location>
        <location evidence="1">Nuclear pore complex</location>
    </subcellularLocation>
</comment>
<comment type="caution">
    <text evidence="15">The sequence shown here is derived from an EMBL/GenBank/DDBJ whole genome shotgun (WGS) entry which is preliminary data.</text>
</comment>
<evidence type="ECO:0000256" key="4">
    <source>
        <dbReference type="ARBA" id="ARBA00022816"/>
    </source>
</evidence>
<evidence type="ECO:0000256" key="12">
    <source>
        <dbReference type="ARBA" id="ARBA00030897"/>
    </source>
</evidence>
<dbReference type="Pfam" id="PF07817">
    <property type="entry name" value="GLE1"/>
    <property type="match status" value="1"/>
</dbReference>
<dbReference type="GO" id="GO:0031369">
    <property type="term" value="F:translation initiation factor binding"/>
    <property type="evidence" value="ECO:0007669"/>
    <property type="project" value="TreeGrafter"/>
</dbReference>
<keyword evidence="16" id="KW-1185">Reference proteome</keyword>
<dbReference type="Proteomes" id="UP000663832">
    <property type="component" value="Unassembled WGS sequence"/>
</dbReference>
<keyword evidence="7" id="KW-0906">Nuclear pore complex</keyword>
<evidence type="ECO:0000313" key="16">
    <source>
        <dbReference type="Proteomes" id="UP000663832"/>
    </source>
</evidence>
<dbReference type="PANTHER" id="PTHR12960:SF0">
    <property type="entry name" value="MRNA EXPORT FACTOR GLE1"/>
    <property type="match status" value="1"/>
</dbReference>
<evidence type="ECO:0000256" key="1">
    <source>
        <dbReference type="ARBA" id="ARBA00004567"/>
    </source>
</evidence>
<dbReference type="EMBL" id="CAJNOM010000041">
    <property type="protein sequence ID" value="CAF0894137.1"/>
    <property type="molecule type" value="Genomic_DNA"/>
</dbReference>
<organism evidence="15 16">
    <name type="scientific">Adineta steineri</name>
    <dbReference type="NCBI Taxonomy" id="433720"/>
    <lineage>
        <taxon>Eukaryota</taxon>
        <taxon>Metazoa</taxon>
        <taxon>Spiralia</taxon>
        <taxon>Gnathifera</taxon>
        <taxon>Rotifera</taxon>
        <taxon>Eurotatoria</taxon>
        <taxon>Bdelloidea</taxon>
        <taxon>Adinetida</taxon>
        <taxon>Adinetidae</taxon>
        <taxon>Adineta</taxon>
    </lineage>
</organism>
<dbReference type="PANTHER" id="PTHR12960">
    <property type="entry name" value="GLE-1-RELATED"/>
    <property type="match status" value="1"/>
</dbReference>
<keyword evidence="5" id="KW-0653">Protein transport</keyword>
<keyword evidence="4" id="KW-0509">mRNA transport</keyword>
<feature type="coiled-coil region" evidence="13">
    <location>
        <begin position="12"/>
        <end position="39"/>
    </location>
</feature>
<keyword evidence="8" id="KW-0539">Nucleus</keyword>
<dbReference type="Gene3D" id="1.25.40.510">
    <property type="entry name" value="GLE1-like"/>
    <property type="match status" value="1"/>
</dbReference>
<evidence type="ECO:0000256" key="8">
    <source>
        <dbReference type="ARBA" id="ARBA00023242"/>
    </source>
</evidence>
<reference evidence="15" key="1">
    <citation type="submission" date="2021-02" db="EMBL/GenBank/DDBJ databases">
        <authorList>
            <person name="Nowell W R."/>
        </authorList>
    </citation>
    <scope>NUCLEOTIDE SEQUENCE</scope>
</reference>
<feature type="region of interest" description="Disordered" evidence="14">
    <location>
        <begin position="86"/>
        <end position="135"/>
    </location>
</feature>
<dbReference type="GO" id="GO:0016973">
    <property type="term" value="P:poly(A)+ mRNA export from nucleus"/>
    <property type="evidence" value="ECO:0007669"/>
    <property type="project" value="InterPro"/>
</dbReference>
<dbReference type="GO" id="GO:0044614">
    <property type="term" value="C:nuclear pore cytoplasmic filaments"/>
    <property type="evidence" value="ECO:0007669"/>
    <property type="project" value="TreeGrafter"/>
</dbReference>
<evidence type="ECO:0000256" key="6">
    <source>
        <dbReference type="ARBA" id="ARBA00023010"/>
    </source>
</evidence>
<keyword evidence="6" id="KW-0811">Translocation</keyword>
<dbReference type="GO" id="GO:0005737">
    <property type="term" value="C:cytoplasm"/>
    <property type="evidence" value="ECO:0007669"/>
    <property type="project" value="TreeGrafter"/>
</dbReference>
<protein>
    <recommendedName>
        <fullName evidence="10">mRNA export factor GLE1</fullName>
    </recommendedName>
    <alternativeName>
        <fullName evidence="12">GLE1 RNA export mediator</fullName>
    </alternativeName>
    <alternativeName>
        <fullName evidence="11">Nucleoporin GLE1</fullName>
    </alternativeName>
</protein>
<proteinExistence type="inferred from homology"/>
<feature type="compositionally biased region" description="Acidic residues" evidence="14">
    <location>
        <begin position="91"/>
        <end position="110"/>
    </location>
</feature>
<accession>A0A813Z6T6</accession>
<evidence type="ECO:0000256" key="10">
    <source>
        <dbReference type="ARBA" id="ARBA00026227"/>
    </source>
</evidence>
<evidence type="ECO:0000256" key="7">
    <source>
        <dbReference type="ARBA" id="ARBA00023132"/>
    </source>
</evidence>
<comment type="function">
    <text evidence="9">Required for the export of mRNAs containing poly(A) tails from the nucleus into the cytoplasm. May be involved in the terminal step of the mRNA transport through the nuclear pore complex (NPC).</text>
</comment>
<evidence type="ECO:0000256" key="11">
    <source>
        <dbReference type="ARBA" id="ARBA00029983"/>
    </source>
</evidence>
<dbReference type="GO" id="GO:0015031">
    <property type="term" value="P:protein transport"/>
    <property type="evidence" value="ECO:0007669"/>
    <property type="project" value="UniProtKB-KW"/>
</dbReference>
<evidence type="ECO:0000313" key="15">
    <source>
        <dbReference type="EMBL" id="CAF0894137.1"/>
    </source>
</evidence>
<gene>
    <name evidence="15" type="ORF">QVE165_LOCUS9110</name>
</gene>
<evidence type="ECO:0000256" key="9">
    <source>
        <dbReference type="ARBA" id="ARBA00024680"/>
    </source>
</evidence>
<dbReference type="GO" id="GO:0005543">
    <property type="term" value="F:phospholipid binding"/>
    <property type="evidence" value="ECO:0007669"/>
    <property type="project" value="TreeGrafter"/>
</dbReference>
<evidence type="ECO:0000256" key="14">
    <source>
        <dbReference type="SAM" id="MobiDB-lite"/>
    </source>
</evidence>
<keyword evidence="13" id="KW-0175">Coiled coil</keyword>
<name>A0A813Z6T6_9BILA</name>
<dbReference type="AlphaFoldDB" id="A0A813Z6T6"/>
<sequence length="485" mass="55654">MDEIYENKLIYYRRIEKRIKDVEENEAKTNKAMEQIRQQSESNPISFGPANDLIRFFYILEQQYQSDSDEIRTKTKEDLLEYLDQFRTTNDEIDNEENDDEEDQEPEESVEIQQSEPISLPMIPPPTTISPKAQPLSTESIPLQLPSVLSSKSQPLSNQSLPIQQPSIGSSLYAQAASAIPVLSQPSSDKPQLSSTLSPVTSPSCITPGTLKNYEKLLSEAQQYKQCFETIDKSRKSLLISFLRETLNKLRTDTYEILKSELFQYLKGQKSRGDIRISSNEERLLCLSMFAKLILRQLLGGDLDDKKTETLLPLICDIAENKDQKEFCIIFLDCLHKQSPYTVPLYPERTSTMNDIEYKVAMGYKVKPEGDKNRLETDEEFLNRMSGLIRLFCKLLIKGRPPFDKNLTFGWTWCSDVLNLPPRPDLTALLLRVFLQEAGDKMMETYPNQFPKIITAIRKNFSRIVTHASESEKSQLGQALDKFPK</sequence>
<dbReference type="InterPro" id="IPR012476">
    <property type="entry name" value="GLE1"/>
</dbReference>
<dbReference type="OrthoDB" id="420884at2759"/>
<dbReference type="GO" id="GO:0000822">
    <property type="term" value="F:inositol hexakisphosphate binding"/>
    <property type="evidence" value="ECO:0007669"/>
    <property type="project" value="TreeGrafter"/>
</dbReference>
<evidence type="ECO:0000256" key="13">
    <source>
        <dbReference type="SAM" id="Coils"/>
    </source>
</evidence>